<protein>
    <submittedName>
        <fullName evidence="5">DNA-binding GntR family transcriptional regulator</fullName>
    </submittedName>
    <submittedName>
        <fullName evidence="6">Regulatory protein, gntR family</fullName>
    </submittedName>
</protein>
<evidence type="ECO:0000259" key="4">
    <source>
        <dbReference type="PROSITE" id="PS50949"/>
    </source>
</evidence>
<dbReference type="GO" id="GO:0003677">
    <property type="term" value="F:DNA binding"/>
    <property type="evidence" value="ECO:0007669"/>
    <property type="project" value="UniProtKB-KW"/>
</dbReference>
<dbReference type="PANTHER" id="PTHR44846">
    <property type="entry name" value="MANNOSYL-D-GLYCERATE TRANSPORT/METABOLISM SYSTEM REPRESSOR MNGR-RELATED"/>
    <property type="match status" value="1"/>
</dbReference>
<dbReference type="Pfam" id="PF00392">
    <property type="entry name" value="GntR"/>
    <property type="match status" value="1"/>
</dbReference>
<evidence type="ECO:0000313" key="8">
    <source>
        <dbReference type="Proteomes" id="UP000533017"/>
    </source>
</evidence>
<dbReference type="SUPFAM" id="SSF46785">
    <property type="entry name" value="Winged helix' DNA-binding domain"/>
    <property type="match status" value="1"/>
</dbReference>
<dbReference type="InterPro" id="IPR036390">
    <property type="entry name" value="WH_DNA-bd_sf"/>
</dbReference>
<dbReference type="AlphaFoldDB" id="A0A1I2SLT5"/>
<dbReference type="Proteomes" id="UP000199052">
    <property type="component" value="Unassembled WGS sequence"/>
</dbReference>
<name>A0A1I2SLT5_9ACTN</name>
<evidence type="ECO:0000256" key="2">
    <source>
        <dbReference type="ARBA" id="ARBA00023125"/>
    </source>
</evidence>
<dbReference type="InterPro" id="IPR036388">
    <property type="entry name" value="WH-like_DNA-bd_sf"/>
</dbReference>
<dbReference type="OrthoDB" id="4164516at2"/>
<evidence type="ECO:0000256" key="1">
    <source>
        <dbReference type="ARBA" id="ARBA00023015"/>
    </source>
</evidence>
<dbReference type="STRING" id="504797.SAMN05421678_106274"/>
<evidence type="ECO:0000313" key="5">
    <source>
        <dbReference type="EMBL" id="NYH84023.1"/>
    </source>
</evidence>
<dbReference type="PANTHER" id="PTHR44846:SF17">
    <property type="entry name" value="GNTR-FAMILY TRANSCRIPTIONAL REGULATOR"/>
    <property type="match status" value="1"/>
</dbReference>
<reference evidence="5 8" key="2">
    <citation type="submission" date="2020-07" db="EMBL/GenBank/DDBJ databases">
        <title>Sequencing the genomes of 1000 actinobacteria strains.</title>
        <authorList>
            <person name="Klenk H.-P."/>
        </authorList>
    </citation>
    <scope>NUCLEOTIDE SEQUENCE [LARGE SCALE GENOMIC DNA]</scope>
    <source>
        <strain evidence="5 8">DSM 45117</strain>
    </source>
</reference>
<feature type="domain" description="HTH gntR-type" evidence="4">
    <location>
        <begin position="12"/>
        <end position="80"/>
    </location>
</feature>
<keyword evidence="1" id="KW-0805">Transcription regulation</keyword>
<dbReference type="GO" id="GO:0045892">
    <property type="term" value="P:negative regulation of DNA-templated transcription"/>
    <property type="evidence" value="ECO:0007669"/>
    <property type="project" value="TreeGrafter"/>
</dbReference>
<dbReference type="PRINTS" id="PR00035">
    <property type="entry name" value="HTHGNTR"/>
</dbReference>
<evidence type="ECO:0000313" key="7">
    <source>
        <dbReference type="Proteomes" id="UP000199052"/>
    </source>
</evidence>
<keyword evidence="2 5" id="KW-0238">DNA-binding</keyword>
<keyword evidence="3" id="KW-0804">Transcription</keyword>
<dbReference type="EMBL" id="JACBZA010000001">
    <property type="protein sequence ID" value="NYH84023.1"/>
    <property type="molecule type" value="Genomic_DNA"/>
</dbReference>
<dbReference type="GO" id="GO:0003700">
    <property type="term" value="F:DNA-binding transcription factor activity"/>
    <property type="evidence" value="ECO:0007669"/>
    <property type="project" value="InterPro"/>
</dbReference>
<organism evidence="6 7">
    <name type="scientific">Actinopolymorpha cephalotaxi</name>
    <dbReference type="NCBI Taxonomy" id="504797"/>
    <lineage>
        <taxon>Bacteria</taxon>
        <taxon>Bacillati</taxon>
        <taxon>Actinomycetota</taxon>
        <taxon>Actinomycetes</taxon>
        <taxon>Propionibacteriales</taxon>
        <taxon>Actinopolymorphaceae</taxon>
        <taxon>Actinopolymorpha</taxon>
    </lineage>
</organism>
<reference evidence="6 7" key="1">
    <citation type="submission" date="2016-10" db="EMBL/GenBank/DDBJ databases">
        <authorList>
            <person name="de Groot N.N."/>
        </authorList>
    </citation>
    <scope>NUCLEOTIDE SEQUENCE [LARGE SCALE GENOMIC DNA]</scope>
    <source>
        <strain evidence="6 7">CPCC 202808</strain>
    </source>
</reference>
<dbReference type="InterPro" id="IPR000524">
    <property type="entry name" value="Tscrpt_reg_HTH_GntR"/>
</dbReference>
<evidence type="ECO:0000256" key="3">
    <source>
        <dbReference type="ARBA" id="ARBA00023163"/>
    </source>
</evidence>
<dbReference type="SMART" id="SM00345">
    <property type="entry name" value="HTH_GNTR"/>
    <property type="match status" value="1"/>
</dbReference>
<dbReference type="EMBL" id="FOOI01000006">
    <property type="protein sequence ID" value="SFG53704.1"/>
    <property type="molecule type" value="Genomic_DNA"/>
</dbReference>
<gene>
    <name evidence="5" type="ORF">FHR37_002874</name>
    <name evidence="6" type="ORF">SAMN05421678_106274</name>
</gene>
<sequence length="129" mass="14322">MSGRPLDYSDPQQPYQQVAASLRAAITSGDIAVGDQLLSVRELAKEYGVSGGTIQQALRVLREEGLIVTWQGRGTFVRRRGNDKAGGTDADVPTIMRRLDEILDRIEHLEDQVAAVEDDLKKKPRPPRR</sequence>
<dbReference type="CDD" id="cd07377">
    <property type="entry name" value="WHTH_GntR"/>
    <property type="match status" value="1"/>
</dbReference>
<dbReference type="InterPro" id="IPR050679">
    <property type="entry name" value="Bact_HTH_transcr_reg"/>
</dbReference>
<accession>A0A1I2SLT5</accession>
<keyword evidence="8" id="KW-1185">Reference proteome</keyword>
<dbReference type="Gene3D" id="1.10.10.10">
    <property type="entry name" value="Winged helix-like DNA-binding domain superfamily/Winged helix DNA-binding domain"/>
    <property type="match status" value="1"/>
</dbReference>
<dbReference type="Proteomes" id="UP000533017">
    <property type="component" value="Unassembled WGS sequence"/>
</dbReference>
<proteinExistence type="predicted"/>
<dbReference type="PROSITE" id="PS50949">
    <property type="entry name" value="HTH_GNTR"/>
    <property type="match status" value="1"/>
</dbReference>
<evidence type="ECO:0000313" key="6">
    <source>
        <dbReference type="EMBL" id="SFG53704.1"/>
    </source>
</evidence>
<dbReference type="RefSeq" id="WP_092883482.1">
    <property type="nucleotide sequence ID" value="NZ_FOOI01000006.1"/>
</dbReference>